<dbReference type="GO" id="GO:0005975">
    <property type="term" value="P:carbohydrate metabolic process"/>
    <property type="evidence" value="ECO:0007669"/>
    <property type="project" value="InterPro"/>
</dbReference>
<dbReference type="PANTHER" id="PTHR11054:SF0">
    <property type="entry name" value="6-PHOSPHOGLUCONOLACTONASE"/>
    <property type="match status" value="1"/>
</dbReference>
<keyword evidence="3" id="KW-0378">Hydrolase</keyword>
<dbReference type="CDD" id="cd01400">
    <property type="entry name" value="6PGL"/>
    <property type="match status" value="1"/>
</dbReference>
<accession>A0A1J5S9S7</accession>
<dbReference type="SUPFAM" id="SSF100950">
    <property type="entry name" value="NagB/RpiA/CoA transferase-like"/>
    <property type="match status" value="1"/>
</dbReference>
<evidence type="ECO:0000259" key="2">
    <source>
        <dbReference type="Pfam" id="PF01182"/>
    </source>
</evidence>
<sequence>MNQAGNIRWTHFDSVESLRHKACDAIVACAQAAIEKNGRFSIVLAGGNTPRAIYRLLREAKADWSKWHVYHGDERCLPSDHVDRNSLMARQAWLQYVNVPASQVHDIPAELGNVTGAEVYSDTLKNIGTFDMVILGLGEDGHTASLFPNHVVNNSADAVPVFNSPKPPSDRVTLSQNRLCDTHHVLFLVTGVGKQEAVDHWRQGVAIPASLITAKDVVDVYSYEVVLN</sequence>
<dbReference type="NCBIfam" id="TIGR01198">
    <property type="entry name" value="pgl"/>
    <property type="match status" value="1"/>
</dbReference>
<dbReference type="InterPro" id="IPR037171">
    <property type="entry name" value="NagB/RpiA_transferase-like"/>
</dbReference>
<protein>
    <submittedName>
        <fullName evidence="3">6-phosphogluconolactonase</fullName>
        <ecNumber evidence="3">3.1.1.31</ecNumber>
    </submittedName>
</protein>
<dbReference type="Pfam" id="PF01182">
    <property type="entry name" value="Glucosamine_iso"/>
    <property type="match status" value="1"/>
</dbReference>
<dbReference type="Gene3D" id="3.40.50.1360">
    <property type="match status" value="1"/>
</dbReference>
<dbReference type="InterPro" id="IPR039104">
    <property type="entry name" value="6PGL"/>
</dbReference>
<dbReference type="GO" id="GO:0017057">
    <property type="term" value="F:6-phosphogluconolactonase activity"/>
    <property type="evidence" value="ECO:0007669"/>
    <property type="project" value="UniProtKB-EC"/>
</dbReference>
<dbReference type="GO" id="GO:0006098">
    <property type="term" value="P:pentose-phosphate shunt"/>
    <property type="evidence" value="ECO:0007669"/>
    <property type="project" value="InterPro"/>
</dbReference>
<name>A0A1J5S9S7_9ZZZZ</name>
<gene>
    <name evidence="3" type="primary">pgl_9</name>
    <name evidence="3" type="ORF">GALL_169290</name>
</gene>
<evidence type="ECO:0000313" key="3">
    <source>
        <dbReference type="EMBL" id="OIR00965.1"/>
    </source>
</evidence>
<dbReference type="EMBL" id="MLJW01000089">
    <property type="protein sequence ID" value="OIR00965.1"/>
    <property type="molecule type" value="Genomic_DNA"/>
</dbReference>
<dbReference type="InterPro" id="IPR006148">
    <property type="entry name" value="Glc/Gal-6P_isomerase"/>
</dbReference>
<proteinExistence type="inferred from homology"/>
<dbReference type="PANTHER" id="PTHR11054">
    <property type="entry name" value="6-PHOSPHOGLUCONOLACTONASE"/>
    <property type="match status" value="1"/>
</dbReference>
<reference evidence="3" key="1">
    <citation type="submission" date="2016-10" db="EMBL/GenBank/DDBJ databases">
        <title>Sequence of Gallionella enrichment culture.</title>
        <authorList>
            <person name="Poehlein A."/>
            <person name="Muehling M."/>
            <person name="Daniel R."/>
        </authorList>
    </citation>
    <scope>NUCLEOTIDE SEQUENCE</scope>
</reference>
<dbReference type="AlphaFoldDB" id="A0A1J5S9S7"/>
<feature type="domain" description="Glucosamine/galactosamine-6-phosphate isomerase" evidence="2">
    <location>
        <begin position="16"/>
        <end position="215"/>
    </location>
</feature>
<dbReference type="EC" id="3.1.1.31" evidence="3"/>
<evidence type="ECO:0000256" key="1">
    <source>
        <dbReference type="ARBA" id="ARBA00010662"/>
    </source>
</evidence>
<comment type="caution">
    <text evidence="3">The sequence shown here is derived from an EMBL/GenBank/DDBJ whole genome shotgun (WGS) entry which is preliminary data.</text>
</comment>
<organism evidence="3">
    <name type="scientific">mine drainage metagenome</name>
    <dbReference type="NCBI Taxonomy" id="410659"/>
    <lineage>
        <taxon>unclassified sequences</taxon>
        <taxon>metagenomes</taxon>
        <taxon>ecological metagenomes</taxon>
    </lineage>
</organism>
<dbReference type="InterPro" id="IPR005900">
    <property type="entry name" value="6-phosphogluconolactonase_DevB"/>
</dbReference>
<comment type="similarity">
    <text evidence="1">Belongs to the glucosamine/galactosamine-6-phosphate isomerase family. 6-phosphogluconolactonase subfamily.</text>
</comment>